<organism evidence="2 3">
    <name type="scientific">Actinopolymorpha singaporensis</name>
    <dbReference type="NCBI Taxonomy" id="117157"/>
    <lineage>
        <taxon>Bacteria</taxon>
        <taxon>Bacillati</taxon>
        <taxon>Actinomycetota</taxon>
        <taxon>Actinomycetes</taxon>
        <taxon>Propionibacteriales</taxon>
        <taxon>Actinopolymorphaceae</taxon>
        <taxon>Actinopolymorpha</taxon>
    </lineage>
</organism>
<name>A0A1H1QYF7_9ACTN</name>
<dbReference type="Proteomes" id="UP000198983">
    <property type="component" value="Chromosome I"/>
</dbReference>
<protein>
    <submittedName>
        <fullName evidence="2">Uncharacterized protein</fullName>
    </submittedName>
</protein>
<keyword evidence="3" id="KW-1185">Reference proteome</keyword>
<evidence type="ECO:0000313" key="2">
    <source>
        <dbReference type="EMBL" id="SDS28413.1"/>
    </source>
</evidence>
<sequence>MIAEICDFLGMSAEDELRVAWTDGDCARLLRRFRAITGLDRHGSSDLGSHVAGSAADAWPDSRLHYESDPDEVAAKTILGEAGFDRAEGGDFADVCHLAHLFGETTDHLTTHAVSHNGPKLRSRHDHHGGAKPLMLLQESPQPGT</sequence>
<evidence type="ECO:0000313" key="3">
    <source>
        <dbReference type="Proteomes" id="UP000198983"/>
    </source>
</evidence>
<dbReference type="AlphaFoldDB" id="A0A1H1QYF7"/>
<dbReference type="EMBL" id="LT629732">
    <property type="protein sequence ID" value="SDS28413.1"/>
    <property type="molecule type" value="Genomic_DNA"/>
</dbReference>
<proteinExistence type="predicted"/>
<feature type="region of interest" description="Disordered" evidence="1">
    <location>
        <begin position="112"/>
        <end position="145"/>
    </location>
</feature>
<accession>A0A1H1QYF7</accession>
<evidence type="ECO:0000256" key="1">
    <source>
        <dbReference type="SAM" id="MobiDB-lite"/>
    </source>
</evidence>
<reference evidence="2 3" key="1">
    <citation type="submission" date="2016-10" db="EMBL/GenBank/DDBJ databases">
        <authorList>
            <person name="de Groot N.N."/>
        </authorList>
    </citation>
    <scope>NUCLEOTIDE SEQUENCE [LARGE SCALE GENOMIC DNA]</scope>
    <source>
        <strain evidence="2 3">DSM 22024</strain>
    </source>
</reference>
<gene>
    <name evidence="2" type="ORF">SAMN04489717_2197</name>
</gene>